<evidence type="ECO:0000256" key="4">
    <source>
        <dbReference type="SAM" id="MobiDB-lite"/>
    </source>
</evidence>
<dbReference type="CDD" id="cd01425">
    <property type="entry name" value="RPS2"/>
    <property type="match status" value="1"/>
</dbReference>
<proteinExistence type="inferred from homology"/>
<dbReference type="Pfam" id="PF00318">
    <property type="entry name" value="Ribosomal_S2"/>
    <property type="match status" value="2"/>
</dbReference>
<evidence type="ECO:0000256" key="1">
    <source>
        <dbReference type="ARBA" id="ARBA00006242"/>
    </source>
</evidence>
<dbReference type="PANTHER" id="PTHR12534">
    <property type="entry name" value="30S RIBOSOMAL PROTEIN S2 PROKARYOTIC AND ORGANELLAR"/>
    <property type="match status" value="1"/>
</dbReference>
<dbReference type="SUPFAM" id="SSF52313">
    <property type="entry name" value="Ribosomal protein S2"/>
    <property type="match status" value="1"/>
</dbReference>
<evidence type="ECO:0000256" key="3">
    <source>
        <dbReference type="ARBA" id="ARBA00023274"/>
    </source>
</evidence>
<gene>
    <name evidence="6" type="primary">MRPS2</name>
</gene>
<dbReference type="PROSITE" id="PS00962">
    <property type="entry name" value="RIBOSOMAL_S2_1"/>
    <property type="match status" value="1"/>
</dbReference>
<keyword evidence="2" id="KW-0689">Ribosomal protein</keyword>
<sequence length="307" mass="34009">MAAAAAAAGRLWRAAVPRFSRFQGSARVLSAHPRFYGAIATPSRRPAEAPEATGALDVKEKLLQEPLRHPDFFNVQELFSLRDLFDAQVHLGHKKGCRHRLMEPYLFGCRLDVDIIDLEKTMAHLQLALNFVAHIAYRKGVILFVSRNRQFCYQIEKVAEECGEYAMARPWVSGLFTNAHLKYGQGVRLPDLVILLSTLGVAFEPHPAVAEAAKMNIPTVGVVDSNCNPSIITYPIPGNDDSAAAVQLYLKLFKRTITRAKDKRKQMEALLGLQQKEASQGRQEPLPTPTSPETMKQSEADPPPSVG</sequence>
<evidence type="ECO:0000313" key="5">
    <source>
        <dbReference type="Proteomes" id="UP001652642"/>
    </source>
</evidence>
<dbReference type="InterPro" id="IPR023591">
    <property type="entry name" value="Ribosomal_uS2_flav_dom_sf"/>
</dbReference>
<dbReference type="PRINTS" id="PR00395">
    <property type="entry name" value="RIBOSOMALS2"/>
</dbReference>
<evidence type="ECO:0000313" key="6">
    <source>
        <dbReference type="RefSeq" id="XP_072841194.1"/>
    </source>
</evidence>
<feature type="region of interest" description="Disordered" evidence="4">
    <location>
        <begin position="268"/>
        <end position="307"/>
    </location>
</feature>
<dbReference type="GeneID" id="110079624"/>
<keyword evidence="5" id="KW-1185">Reference proteome</keyword>
<dbReference type="InterPro" id="IPR005706">
    <property type="entry name" value="Ribosomal_uS2_bac/mit/plastid"/>
</dbReference>
<dbReference type="RefSeq" id="XP_072841194.1">
    <property type="nucleotide sequence ID" value="XM_072985093.1"/>
</dbReference>
<name>A0ABM5F735_9SAUR</name>
<comment type="similarity">
    <text evidence="1">Belongs to the universal ribosomal protein uS2 family.</text>
</comment>
<protein>
    <submittedName>
        <fullName evidence="6">Small ribosomal subunit protein uS2m</fullName>
    </submittedName>
</protein>
<organism evidence="5 6">
    <name type="scientific">Pogona vitticeps</name>
    <name type="common">central bearded dragon</name>
    <dbReference type="NCBI Taxonomy" id="103695"/>
    <lineage>
        <taxon>Eukaryota</taxon>
        <taxon>Metazoa</taxon>
        <taxon>Chordata</taxon>
        <taxon>Craniata</taxon>
        <taxon>Vertebrata</taxon>
        <taxon>Euteleostomi</taxon>
        <taxon>Lepidosauria</taxon>
        <taxon>Squamata</taxon>
        <taxon>Bifurcata</taxon>
        <taxon>Unidentata</taxon>
        <taxon>Episquamata</taxon>
        <taxon>Toxicofera</taxon>
        <taxon>Iguania</taxon>
        <taxon>Acrodonta</taxon>
        <taxon>Agamidae</taxon>
        <taxon>Amphibolurinae</taxon>
        <taxon>Pogona</taxon>
    </lineage>
</organism>
<evidence type="ECO:0000256" key="2">
    <source>
        <dbReference type="ARBA" id="ARBA00022980"/>
    </source>
</evidence>
<keyword evidence="3" id="KW-0687">Ribonucleoprotein</keyword>
<dbReference type="InterPro" id="IPR018130">
    <property type="entry name" value="Ribosomal_uS2_CS"/>
</dbReference>
<dbReference type="Gene3D" id="3.40.50.10490">
    <property type="entry name" value="Glucose-6-phosphate isomerase like protein, domain 1"/>
    <property type="match status" value="1"/>
</dbReference>
<dbReference type="InterPro" id="IPR001865">
    <property type="entry name" value="Ribosomal_uS2"/>
</dbReference>
<accession>A0ABM5F735</accession>
<dbReference type="PANTHER" id="PTHR12534:SF0">
    <property type="entry name" value="SMALL RIBOSOMAL SUBUNIT PROTEIN US2M"/>
    <property type="match status" value="1"/>
</dbReference>
<reference evidence="6" key="1">
    <citation type="submission" date="2025-08" db="UniProtKB">
        <authorList>
            <consortium name="RefSeq"/>
        </authorList>
    </citation>
    <scope>IDENTIFICATION</scope>
</reference>
<dbReference type="HAMAP" id="MF_00291_B">
    <property type="entry name" value="Ribosomal_uS2_B"/>
    <property type="match status" value="1"/>
</dbReference>
<dbReference type="Proteomes" id="UP001652642">
    <property type="component" value="Chromosome Z"/>
</dbReference>